<name>A0AAE0YWU6_9GAST</name>
<keyword evidence="2" id="KW-1185">Reference proteome</keyword>
<dbReference type="EMBL" id="JAWDGP010005269">
    <property type="protein sequence ID" value="KAK3758512.1"/>
    <property type="molecule type" value="Genomic_DNA"/>
</dbReference>
<dbReference type="AlphaFoldDB" id="A0AAE0YWU6"/>
<accession>A0AAE0YWU6</accession>
<reference evidence="1" key="1">
    <citation type="journal article" date="2023" name="G3 (Bethesda)">
        <title>A reference genome for the long-term kleptoplast-retaining sea slug Elysia crispata morphotype clarki.</title>
        <authorList>
            <person name="Eastman K.E."/>
            <person name="Pendleton A.L."/>
            <person name="Shaikh M.A."/>
            <person name="Suttiyut T."/>
            <person name="Ogas R."/>
            <person name="Tomko P."/>
            <person name="Gavelis G."/>
            <person name="Widhalm J.R."/>
            <person name="Wisecaver J.H."/>
        </authorList>
    </citation>
    <scope>NUCLEOTIDE SEQUENCE</scope>
    <source>
        <strain evidence="1">ECLA1</strain>
    </source>
</reference>
<sequence length="320" mass="36807">MSRSPQASQLSLSIQIRTAKVDHHKLHNSHYLFRSERQESITTSFTTLTIYSDQNGMSRSPQASQLSLSIQIRTTRVDHHKLHNSHYLFRSEPQESITTSFTTLTIYSDQNGMSRSPQASQLSLSIQIRTARVDHHKLHNSHYLFRSERQESITTSFTTLSSQYLFRSEPQESITTSFTTLSIYSDQNGMSRSPQASQLSLSIQIRTTRVDHHKLHNSHYLFRSERHESITTSFTTLTIYSDQNHKSRSPQASQLSLSIQIRTARVDHHKLHNSHYLFRSERHESISTSFTTLTIYSDQNGKSRSPQASQLSLSIQIRTA</sequence>
<gene>
    <name evidence="1" type="ORF">RRG08_058782</name>
</gene>
<evidence type="ECO:0000313" key="1">
    <source>
        <dbReference type="EMBL" id="KAK3758512.1"/>
    </source>
</evidence>
<protein>
    <submittedName>
        <fullName evidence="1">Uncharacterized protein</fullName>
    </submittedName>
</protein>
<dbReference type="Proteomes" id="UP001283361">
    <property type="component" value="Unassembled WGS sequence"/>
</dbReference>
<proteinExistence type="predicted"/>
<evidence type="ECO:0000313" key="2">
    <source>
        <dbReference type="Proteomes" id="UP001283361"/>
    </source>
</evidence>
<comment type="caution">
    <text evidence="1">The sequence shown here is derived from an EMBL/GenBank/DDBJ whole genome shotgun (WGS) entry which is preliminary data.</text>
</comment>
<organism evidence="1 2">
    <name type="scientific">Elysia crispata</name>
    <name type="common">lettuce slug</name>
    <dbReference type="NCBI Taxonomy" id="231223"/>
    <lineage>
        <taxon>Eukaryota</taxon>
        <taxon>Metazoa</taxon>
        <taxon>Spiralia</taxon>
        <taxon>Lophotrochozoa</taxon>
        <taxon>Mollusca</taxon>
        <taxon>Gastropoda</taxon>
        <taxon>Heterobranchia</taxon>
        <taxon>Euthyneura</taxon>
        <taxon>Panpulmonata</taxon>
        <taxon>Sacoglossa</taxon>
        <taxon>Placobranchoidea</taxon>
        <taxon>Plakobranchidae</taxon>
        <taxon>Elysia</taxon>
    </lineage>
</organism>